<protein>
    <recommendedName>
        <fullName evidence="2">Transposase</fullName>
    </recommendedName>
</protein>
<proteinExistence type="predicted"/>
<reference evidence="1" key="1">
    <citation type="submission" date="2019-08" db="EMBL/GenBank/DDBJ databases">
        <authorList>
            <person name="Kucharzyk K."/>
            <person name="Murdoch R.W."/>
            <person name="Higgins S."/>
            <person name="Loffler F."/>
        </authorList>
    </citation>
    <scope>NUCLEOTIDE SEQUENCE</scope>
</reference>
<comment type="caution">
    <text evidence="1">The sequence shown here is derived from an EMBL/GenBank/DDBJ whole genome shotgun (WGS) entry which is preliminary data.</text>
</comment>
<evidence type="ECO:0008006" key="2">
    <source>
        <dbReference type="Google" id="ProtNLM"/>
    </source>
</evidence>
<sequence length="114" mass="13237">MSDLIRMQIIQERLSGASYSSLRRKYNLNTGDIIKRWMRIFGIMDNQKKRSQPLSVVDPLNESIEDPTLLKQALKEAICRAEKAELRSKAFETMIEVAEAKYKIAIRKKHGTRQ</sequence>
<name>A0A645CD46_9ZZZZ</name>
<organism evidence="1">
    <name type="scientific">bioreactor metagenome</name>
    <dbReference type="NCBI Taxonomy" id="1076179"/>
    <lineage>
        <taxon>unclassified sequences</taxon>
        <taxon>metagenomes</taxon>
        <taxon>ecological metagenomes</taxon>
    </lineage>
</organism>
<accession>A0A645CD46</accession>
<evidence type="ECO:0000313" key="1">
    <source>
        <dbReference type="EMBL" id="MPM74867.1"/>
    </source>
</evidence>
<gene>
    <name evidence="1" type="ORF">SDC9_121856</name>
</gene>
<dbReference type="EMBL" id="VSSQ01026241">
    <property type="protein sequence ID" value="MPM74867.1"/>
    <property type="molecule type" value="Genomic_DNA"/>
</dbReference>
<dbReference type="AlphaFoldDB" id="A0A645CD46"/>